<gene>
    <name evidence="6" type="ORF">ILEXP_LOCUS14618</name>
</gene>
<evidence type="ECO:0000256" key="1">
    <source>
        <dbReference type="ARBA" id="ARBA00022723"/>
    </source>
</evidence>
<keyword evidence="3" id="KW-0862">Zinc</keyword>
<dbReference type="EMBL" id="CAUOFW020001613">
    <property type="protein sequence ID" value="CAK9146750.1"/>
    <property type="molecule type" value="Genomic_DNA"/>
</dbReference>
<sequence length="202" mass="23039">MTPKQHDIGWEHATPVGGDRRIIKCNYCGKIVHVGITRMKQHIGHVSSQVEGCSSAPKEVSQLFKQHLSDRSKERASRKKKKELIVQSLRDKVFYSLDDDDGQNKIKEGDFERRQLNQAMKKNRQMAWMEEEGRRHAVSNASSRSTKGHFFADSGPYYQSMIDTIEDASPGIKGPTGYQVGSSYLEEEVQEVDIYIFSMKVK</sequence>
<evidence type="ECO:0000256" key="3">
    <source>
        <dbReference type="ARBA" id="ARBA00022833"/>
    </source>
</evidence>
<keyword evidence="2 4" id="KW-0863">Zinc-finger</keyword>
<evidence type="ECO:0000313" key="6">
    <source>
        <dbReference type="EMBL" id="CAK9146750.1"/>
    </source>
</evidence>
<dbReference type="PROSITE" id="PS50808">
    <property type="entry name" value="ZF_BED"/>
    <property type="match status" value="1"/>
</dbReference>
<feature type="domain" description="BED-type" evidence="5">
    <location>
        <begin position="4"/>
        <end position="60"/>
    </location>
</feature>
<dbReference type="PANTHER" id="PTHR46951:SF2">
    <property type="entry name" value="BED-TYPE DOMAIN-CONTAINING PROTEIN"/>
    <property type="match status" value="1"/>
</dbReference>
<comment type="caution">
    <text evidence="6">The sequence shown here is derived from an EMBL/GenBank/DDBJ whole genome shotgun (WGS) entry which is preliminary data.</text>
</comment>
<evidence type="ECO:0000256" key="4">
    <source>
        <dbReference type="PROSITE-ProRule" id="PRU00027"/>
    </source>
</evidence>
<dbReference type="InterPro" id="IPR003656">
    <property type="entry name" value="Znf_BED"/>
</dbReference>
<reference evidence="6 7" key="1">
    <citation type="submission" date="2024-02" db="EMBL/GenBank/DDBJ databases">
        <authorList>
            <person name="Vignale AGUSTIN F."/>
            <person name="Sosa J E."/>
            <person name="Modenutti C."/>
        </authorList>
    </citation>
    <scope>NUCLEOTIDE SEQUENCE [LARGE SCALE GENOMIC DNA]</scope>
</reference>
<evidence type="ECO:0000256" key="2">
    <source>
        <dbReference type="ARBA" id="ARBA00022771"/>
    </source>
</evidence>
<keyword evidence="1" id="KW-0479">Metal-binding</keyword>
<dbReference type="PANTHER" id="PTHR46951">
    <property type="entry name" value="BED-TYPE DOMAIN-CONTAINING PROTEIN"/>
    <property type="match status" value="1"/>
</dbReference>
<evidence type="ECO:0000313" key="7">
    <source>
        <dbReference type="Proteomes" id="UP001642360"/>
    </source>
</evidence>
<dbReference type="Proteomes" id="UP001642360">
    <property type="component" value="Unassembled WGS sequence"/>
</dbReference>
<dbReference type="AlphaFoldDB" id="A0ABC8RP36"/>
<dbReference type="Pfam" id="PF02892">
    <property type="entry name" value="zf-BED"/>
    <property type="match status" value="1"/>
</dbReference>
<accession>A0ABC8RP36</accession>
<proteinExistence type="predicted"/>
<keyword evidence="7" id="KW-1185">Reference proteome</keyword>
<name>A0ABC8RP36_9AQUA</name>
<evidence type="ECO:0000259" key="5">
    <source>
        <dbReference type="PROSITE" id="PS50808"/>
    </source>
</evidence>
<organism evidence="6 7">
    <name type="scientific">Ilex paraguariensis</name>
    <name type="common">yerba mate</name>
    <dbReference type="NCBI Taxonomy" id="185542"/>
    <lineage>
        <taxon>Eukaryota</taxon>
        <taxon>Viridiplantae</taxon>
        <taxon>Streptophyta</taxon>
        <taxon>Embryophyta</taxon>
        <taxon>Tracheophyta</taxon>
        <taxon>Spermatophyta</taxon>
        <taxon>Magnoliopsida</taxon>
        <taxon>eudicotyledons</taxon>
        <taxon>Gunneridae</taxon>
        <taxon>Pentapetalae</taxon>
        <taxon>asterids</taxon>
        <taxon>campanulids</taxon>
        <taxon>Aquifoliales</taxon>
        <taxon>Aquifoliaceae</taxon>
        <taxon>Ilex</taxon>
    </lineage>
</organism>
<dbReference type="GO" id="GO:0008270">
    <property type="term" value="F:zinc ion binding"/>
    <property type="evidence" value="ECO:0007669"/>
    <property type="project" value="UniProtKB-KW"/>
</dbReference>
<protein>
    <recommendedName>
        <fullName evidence="5">BED-type domain-containing protein</fullName>
    </recommendedName>
</protein>